<evidence type="ECO:0000256" key="5">
    <source>
        <dbReference type="SAM" id="Coils"/>
    </source>
</evidence>
<evidence type="ECO:0000256" key="1">
    <source>
        <dbReference type="ARBA" id="ARBA00005850"/>
    </source>
</evidence>
<dbReference type="NCBIfam" id="TIGR00309">
    <property type="entry name" value="V_ATPase_subD"/>
    <property type="match status" value="1"/>
</dbReference>
<evidence type="ECO:0000313" key="6">
    <source>
        <dbReference type="EMBL" id="ANH78874.1"/>
    </source>
</evidence>
<protein>
    <recommendedName>
        <fullName evidence="4">V-type ATP synthase subunit D</fullName>
    </recommendedName>
    <alternativeName>
        <fullName evidence="4">V-ATPase subunit D</fullName>
    </alternativeName>
</protein>
<comment type="function">
    <text evidence="4">Produces ATP from ADP in the presence of a proton gradient across the membrane.</text>
</comment>
<dbReference type="AlphaFoldDB" id="A0A1A9HXV6"/>
<dbReference type="Gene3D" id="1.10.287.3240">
    <property type="match status" value="1"/>
</dbReference>
<name>A0A1A9HXV6_9CHLA</name>
<dbReference type="NCBIfam" id="NF002565">
    <property type="entry name" value="PRK02195.1"/>
    <property type="match status" value="1"/>
</dbReference>
<dbReference type="EMBL" id="CP014639">
    <property type="protein sequence ID" value="ANH78874.1"/>
    <property type="molecule type" value="Genomic_DNA"/>
</dbReference>
<dbReference type="STRING" id="1806891.Cs308_0704"/>
<reference evidence="6 7" key="1">
    <citation type="submission" date="2016-03" db="EMBL/GenBank/DDBJ databases">
        <title>Culture-independent genomics supports pathogen discovery for uncultivable bacteria within the genus Chlamydia.</title>
        <authorList>
            <person name="Taylor-Brown A."/>
            <person name="Bachmann N.L."/>
            <person name="Borel N."/>
            <person name="Polkinghorne A."/>
        </authorList>
    </citation>
    <scope>NUCLEOTIDE SEQUENCE [LARGE SCALE GENOMIC DNA]</scope>
    <source>
        <strain evidence="6 7">2742-308</strain>
    </source>
</reference>
<keyword evidence="3 4" id="KW-0406">Ion transport</keyword>
<evidence type="ECO:0000313" key="7">
    <source>
        <dbReference type="Proteomes" id="UP000078162"/>
    </source>
</evidence>
<evidence type="ECO:0000256" key="2">
    <source>
        <dbReference type="ARBA" id="ARBA00022448"/>
    </source>
</evidence>
<sequence>MSDQIKLTKHTLRLEKTKLARLEAYLPTLKLKKALLQAEVHMANRDFIKKKKIYKQARDRVYAFAELFSIPLYIDCIKKSFTIDSVDKDYENIAGVEIPLIRNVTLALPSYPLLGTPIWLDGLISSSQEFVRTKVFAEVAEERRKILEEELRSVSIRVNLFEKKLIPGTKETLKKIAIFLSDRSITDVGQVKMAKKKIELRKGKDTCE</sequence>
<dbReference type="Pfam" id="PF01813">
    <property type="entry name" value="ATP-synt_D"/>
    <property type="match status" value="1"/>
</dbReference>
<dbReference type="GO" id="GO:0005524">
    <property type="term" value="F:ATP binding"/>
    <property type="evidence" value="ECO:0007669"/>
    <property type="project" value="UniProtKB-UniRule"/>
</dbReference>
<keyword evidence="4" id="KW-0066">ATP synthesis</keyword>
<keyword evidence="7" id="KW-1185">Reference proteome</keyword>
<proteinExistence type="inferred from homology"/>
<keyword evidence="4" id="KW-0375">Hydrogen ion transport</keyword>
<dbReference type="Proteomes" id="UP000078162">
    <property type="component" value="Chromosome"/>
</dbReference>
<dbReference type="KEGG" id="csaz:Cs308_0704"/>
<comment type="similarity">
    <text evidence="1 4">Belongs to the V-ATPase D subunit family.</text>
</comment>
<keyword evidence="5" id="KW-0175">Coiled coil</keyword>
<keyword evidence="2 4" id="KW-0813">Transport</keyword>
<dbReference type="GO" id="GO:0046933">
    <property type="term" value="F:proton-transporting ATP synthase activity, rotational mechanism"/>
    <property type="evidence" value="ECO:0007669"/>
    <property type="project" value="UniProtKB-UniRule"/>
</dbReference>
<feature type="coiled-coil region" evidence="5">
    <location>
        <begin position="137"/>
        <end position="164"/>
    </location>
</feature>
<evidence type="ECO:0000256" key="3">
    <source>
        <dbReference type="ARBA" id="ARBA00023065"/>
    </source>
</evidence>
<evidence type="ECO:0000256" key="4">
    <source>
        <dbReference type="HAMAP-Rule" id="MF_00271"/>
    </source>
</evidence>
<dbReference type="InterPro" id="IPR002699">
    <property type="entry name" value="V_ATPase_D"/>
</dbReference>
<organism evidence="6 7">
    <name type="scientific">Candidatus Chlamydia sanziniae</name>
    <dbReference type="NCBI Taxonomy" id="1806891"/>
    <lineage>
        <taxon>Bacteria</taxon>
        <taxon>Pseudomonadati</taxon>
        <taxon>Chlamydiota</taxon>
        <taxon>Chlamydiia</taxon>
        <taxon>Chlamydiales</taxon>
        <taxon>Chlamydiaceae</taxon>
        <taxon>Chlamydia/Chlamydophila group</taxon>
        <taxon>Chlamydia</taxon>
    </lineage>
</organism>
<gene>
    <name evidence="4" type="primary">atpD</name>
    <name evidence="6" type="ORF">Cs308_0704</name>
</gene>
<dbReference type="OrthoDB" id="5637912at2"/>
<dbReference type="PATRIC" id="fig|1806891.3.peg.696"/>
<dbReference type="RefSeq" id="WP_066482574.1">
    <property type="nucleotide sequence ID" value="NZ_CP014639.1"/>
</dbReference>
<dbReference type="PANTHER" id="PTHR11671">
    <property type="entry name" value="V-TYPE ATP SYNTHASE SUBUNIT D"/>
    <property type="match status" value="1"/>
</dbReference>
<dbReference type="GO" id="GO:0046961">
    <property type="term" value="F:proton-transporting ATPase activity, rotational mechanism"/>
    <property type="evidence" value="ECO:0007669"/>
    <property type="project" value="InterPro"/>
</dbReference>
<accession>A0A1A9HXV6</accession>
<dbReference type="GO" id="GO:0042777">
    <property type="term" value="P:proton motive force-driven plasma membrane ATP synthesis"/>
    <property type="evidence" value="ECO:0007669"/>
    <property type="project" value="UniProtKB-UniRule"/>
</dbReference>
<dbReference type="HAMAP" id="MF_00271">
    <property type="entry name" value="ATP_synth_D_arch"/>
    <property type="match status" value="1"/>
</dbReference>